<dbReference type="EMBL" id="SOIZ01000327">
    <property type="protein sequence ID" value="TET59955.1"/>
    <property type="molecule type" value="Genomic_DNA"/>
</dbReference>
<evidence type="ECO:0000259" key="5">
    <source>
        <dbReference type="PROSITE" id="PS51918"/>
    </source>
</evidence>
<keyword evidence="2" id="KW-0479">Metal-binding</keyword>
<dbReference type="PANTHER" id="PTHR11228">
    <property type="entry name" value="RADICAL SAM DOMAIN PROTEIN"/>
    <property type="match status" value="1"/>
</dbReference>
<proteinExistence type="predicted"/>
<dbReference type="SUPFAM" id="SSF102114">
    <property type="entry name" value="Radical SAM enzymes"/>
    <property type="match status" value="1"/>
</dbReference>
<feature type="domain" description="Radical SAM core" evidence="5">
    <location>
        <begin position="22"/>
        <end position="247"/>
    </location>
</feature>
<evidence type="ECO:0000256" key="2">
    <source>
        <dbReference type="ARBA" id="ARBA00022723"/>
    </source>
</evidence>
<sequence>MKRNLYSTRIRIDKSSLWKTKSPLLVNLDMELTERCNNNCIHCCISRPANDLTARERELSTEEVKGILEEAAALGCLKVRFTGGEPLLREDFEELYLFARRLGLKVLVFTNATLITPHLAELFARIPPLEKMEVSVYGMKRKSYQAITRVPGSYEAAWRGMNLLLERKVPFVVKGALLPPNREEMEEFEAWASDIPWMDKPPSYSMFFDLHCRRDSEEKNRLIKALRLSAQQGLNVLTRRREEYLRDMREFCSKFVRPPGENLFSCGAGLAGGCVDAYGHLQPCMLLRHPATIYDLKKGSLKDAITNFFPKVRQIKANNPDYLARCARCFLKGLCEQCPAKSWMEHRTLDAPVEYLCEIAHTQARYLGLLEEDERAWEIRDWGERIRDFSGKQPIFQERGQVEAEVCEHDS</sequence>
<dbReference type="GO" id="GO:0003824">
    <property type="term" value="F:catalytic activity"/>
    <property type="evidence" value="ECO:0007669"/>
    <property type="project" value="InterPro"/>
</dbReference>
<organism evidence="6 7">
    <name type="scientific">Aerophobetes bacterium</name>
    <dbReference type="NCBI Taxonomy" id="2030807"/>
    <lineage>
        <taxon>Bacteria</taxon>
        <taxon>Candidatus Aerophobota</taxon>
    </lineage>
</organism>
<dbReference type="InterPro" id="IPR007197">
    <property type="entry name" value="rSAM"/>
</dbReference>
<evidence type="ECO:0000256" key="4">
    <source>
        <dbReference type="ARBA" id="ARBA00023014"/>
    </source>
</evidence>
<keyword evidence="4" id="KW-0411">Iron-sulfur</keyword>
<dbReference type="Gene3D" id="3.20.20.70">
    <property type="entry name" value="Aldolase class I"/>
    <property type="match status" value="1"/>
</dbReference>
<dbReference type="Proteomes" id="UP000319130">
    <property type="component" value="Unassembled WGS sequence"/>
</dbReference>
<dbReference type="PANTHER" id="PTHR11228:SF7">
    <property type="entry name" value="PQQA PEPTIDE CYCLASE"/>
    <property type="match status" value="1"/>
</dbReference>
<dbReference type="CDD" id="cd01335">
    <property type="entry name" value="Radical_SAM"/>
    <property type="match status" value="1"/>
</dbReference>
<accession>A0A523VYW0</accession>
<comment type="caution">
    <text evidence="6">The sequence shown here is derived from an EMBL/GenBank/DDBJ whole genome shotgun (WGS) entry which is preliminary data.</text>
</comment>
<gene>
    <name evidence="6" type="ORF">E3J48_07235</name>
</gene>
<dbReference type="InterPro" id="IPR050377">
    <property type="entry name" value="Radical_SAM_PqqE_MftC-like"/>
</dbReference>
<dbReference type="PROSITE" id="PS51918">
    <property type="entry name" value="RADICAL_SAM"/>
    <property type="match status" value="1"/>
</dbReference>
<evidence type="ECO:0000313" key="6">
    <source>
        <dbReference type="EMBL" id="TET59955.1"/>
    </source>
</evidence>
<keyword evidence="3" id="KW-0408">Iron</keyword>
<dbReference type="GO" id="GO:0046872">
    <property type="term" value="F:metal ion binding"/>
    <property type="evidence" value="ECO:0007669"/>
    <property type="project" value="UniProtKB-KW"/>
</dbReference>
<keyword evidence="1" id="KW-0949">S-adenosyl-L-methionine</keyword>
<dbReference type="InterPro" id="IPR013785">
    <property type="entry name" value="Aldolase_TIM"/>
</dbReference>
<evidence type="ECO:0000256" key="1">
    <source>
        <dbReference type="ARBA" id="ARBA00022691"/>
    </source>
</evidence>
<dbReference type="Pfam" id="PF04055">
    <property type="entry name" value="Radical_SAM"/>
    <property type="match status" value="1"/>
</dbReference>
<dbReference type="GO" id="GO:0051536">
    <property type="term" value="F:iron-sulfur cluster binding"/>
    <property type="evidence" value="ECO:0007669"/>
    <property type="project" value="UniProtKB-KW"/>
</dbReference>
<dbReference type="SFLD" id="SFLDG01067">
    <property type="entry name" value="SPASM/twitch_domain_containing"/>
    <property type="match status" value="1"/>
</dbReference>
<evidence type="ECO:0000256" key="3">
    <source>
        <dbReference type="ARBA" id="ARBA00023004"/>
    </source>
</evidence>
<dbReference type="SFLD" id="SFLDG01386">
    <property type="entry name" value="main_SPASM_domain-containing"/>
    <property type="match status" value="1"/>
</dbReference>
<reference evidence="6 7" key="1">
    <citation type="submission" date="2019-03" db="EMBL/GenBank/DDBJ databases">
        <title>Metabolic potential of uncultured bacteria and archaea associated with petroleum seepage in deep-sea sediments.</title>
        <authorList>
            <person name="Dong X."/>
            <person name="Hubert C."/>
        </authorList>
    </citation>
    <scope>NUCLEOTIDE SEQUENCE [LARGE SCALE GENOMIC DNA]</scope>
    <source>
        <strain evidence="6">E29_bin52</strain>
    </source>
</reference>
<protein>
    <submittedName>
        <fullName evidence="6">Radical SAM protein</fullName>
    </submittedName>
</protein>
<dbReference type="AlphaFoldDB" id="A0A523VYW0"/>
<dbReference type="SFLD" id="SFLDS00029">
    <property type="entry name" value="Radical_SAM"/>
    <property type="match status" value="1"/>
</dbReference>
<dbReference type="InterPro" id="IPR058240">
    <property type="entry name" value="rSAM_sf"/>
</dbReference>
<evidence type="ECO:0000313" key="7">
    <source>
        <dbReference type="Proteomes" id="UP000319130"/>
    </source>
</evidence>
<name>A0A523VYW0_UNCAE</name>